<accession>A0ABV4AJH9</accession>
<dbReference type="SUPFAM" id="SSF53597">
    <property type="entry name" value="Dihydrofolate reductase-like"/>
    <property type="match status" value="1"/>
</dbReference>
<evidence type="ECO:0000259" key="1">
    <source>
        <dbReference type="Pfam" id="PF01872"/>
    </source>
</evidence>
<evidence type="ECO:0000313" key="3">
    <source>
        <dbReference type="Proteomes" id="UP001562065"/>
    </source>
</evidence>
<gene>
    <name evidence="2" type="ORF">AB5I84_11155</name>
</gene>
<sequence>MGSVFVSVGLSLDGYIAPEGMVMHDPGNQGWGAKWGELMAWALNQRYLRERLKLGAGGETGPVNDLLRHTFERTGAYIMGKRMFEQGEQTWPEDAPFQTPVYVLSHRPRAPWLRPGGTEFHFVDQGPESALALARASAGDADVRISGGADTIQQYLDLDAVDELEIALVPILFGGGRRLFEQRREPLPQFRIDRVIHTAAATHLRYVRR</sequence>
<evidence type="ECO:0000313" key="2">
    <source>
        <dbReference type="EMBL" id="MEY1662707.1"/>
    </source>
</evidence>
<dbReference type="PANTHER" id="PTHR38011">
    <property type="entry name" value="DIHYDROFOLATE REDUCTASE FAMILY PROTEIN (AFU_ORTHOLOGUE AFUA_8G06820)"/>
    <property type="match status" value="1"/>
</dbReference>
<keyword evidence="3" id="KW-1185">Reference proteome</keyword>
<dbReference type="Proteomes" id="UP001562065">
    <property type="component" value="Unassembled WGS sequence"/>
</dbReference>
<dbReference type="PANTHER" id="PTHR38011:SF12">
    <property type="entry name" value="BIFUNCTIONAL DEAMINASE-REDUCTASE DOMAIN PROTEIN"/>
    <property type="match status" value="1"/>
</dbReference>
<organism evidence="2 3">
    <name type="scientific">Isoalcanivorax beigongshangi</name>
    <dbReference type="NCBI Taxonomy" id="3238810"/>
    <lineage>
        <taxon>Bacteria</taxon>
        <taxon>Pseudomonadati</taxon>
        <taxon>Pseudomonadota</taxon>
        <taxon>Gammaproteobacteria</taxon>
        <taxon>Oceanospirillales</taxon>
        <taxon>Alcanivoracaceae</taxon>
        <taxon>Isoalcanivorax</taxon>
    </lineage>
</organism>
<reference evidence="2 3" key="1">
    <citation type="submission" date="2024-07" db="EMBL/GenBank/DDBJ databases">
        <authorList>
            <person name="Ren Q."/>
        </authorList>
    </citation>
    <scope>NUCLEOTIDE SEQUENCE [LARGE SCALE GENOMIC DNA]</scope>
    <source>
        <strain evidence="2 3">REN37</strain>
    </source>
</reference>
<feature type="domain" description="Bacterial bifunctional deaminase-reductase C-terminal" evidence="1">
    <location>
        <begin position="4"/>
        <end position="191"/>
    </location>
</feature>
<protein>
    <submittedName>
        <fullName evidence="2">Dihydrofolate reductase family protein</fullName>
    </submittedName>
</protein>
<dbReference type="InterPro" id="IPR002734">
    <property type="entry name" value="RibDG_C"/>
</dbReference>
<proteinExistence type="predicted"/>
<comment type="caution">
    <text evidence="2">The sequence shown here is derived from an EMBL/GenBank/DDBJ whole genome shotgun (WGS) entry which is preliminary data.</text>
</comment>
<dbReference type="Gene3D" id="3.40.430.10">
    <property type="entry name" value="Dihydrofolate Reductase, subunit A"/>
    <property type="match status" value="1"/>
</dbReference>
<name>A0ABV4AJH9_9GAMM</name>
<dbReference type="Pfam" id="PF01872">
    <property type="entry name" value="RibD_C"/>
    <property type="match status" value="1"/>
</dbReference>
<dbReference type="InterPro" id="IPR024072">
    <property type="entry name" value="DHFR-like_dom_sf"/>
</dbReference>
<dbReference type="InterPro" id="IPR050765">
    <property type="entry name" value="Riboflavin_Biosynth_HTPR"/>
</dbReference>
<dbReference type="EMBL" id="JBGCUO010000001">
    <property type="protein sequence ID" value="MEY1662707.1"/>
    <property type="molecule type" value="Genomic_DNA"/>
</dbReference>
<dbReference type="RefSeq" id="WP_369455936.1">
    <property type="nucleotide sequence ID" value="NZ_JBGCUO010000001.1"/>
</dbReference>